<dbReference type="GO" id="GO:0003676">
    <property type="term" value="F:nucleic acid binding"/>
    <property type="evidence" value="ECO:0007669"/>
    <property type="project" value="InterPro"/>
</dbReference>
<protein>
    <recommendedName>
        <fullName evidence="1">RNase H type-1 domain-containing protein</fullName>
    </recommendedName>
</protein>
<dbReference type="InterPro" id="IPR044730">
    <property type="entry name" value="RNase_H-like_dom_plant"/>
</dbReference>
<dbReference type="GO" id="GO:0004523">
    <property type="term" value="F:RNA-DNA hybrid ribonuclease activity"/>
    <property type="evidence" value="ECO:0007669"/>
    <property type="project" value="InterPro"/>
</dbReference>
<feature type="domain" description="RNase H type-1" evidence="1">
    <location>
        <begin position="92"/>
        <end position="202"/>
    </location>
</feature>
<dbReference type="Pfam" id="PF13456">
    <property type="entry name" value="RVT_3"/>
    <property type="match status" value="1"/>
</dbReference>
<dbReference type="AlphaFoldDB" id="A0A061GFY4"/>
<reference evidence="2 3" key="1">
    <citation type="journal article" date="2013" name="Genome Biol.">
        <title>The genome sequence of the most widely cultivated cacao type and its use to identify candidate genes regulating pod color.</title>
        <authorList>
            <person name="Motamayor J.C."/>
            <person name="Mockaitis K."/>
            <person name="Schmutz J."/>
            <person name="Haiminen N."/>
            <person name="Iii D.L."/>
            <person name="Cornejo O."/>
            <person name="Findley S.D."/>
            <person name="Zheng P."/>
            <person name="Utro F."/>
            <person name="Royaert S."/>
            <person name="Saski C."/>
            <person name="Jenkins J."/>
            <person name="Podicheti R."/>
            <person name="Zhao M."/>
            <person name="Scheffler B.E."/>
            <person name="Stack J.C."/>
            <person name="Feltus F.A."/>
            <person name="Mustiga G.M."/>
            <person name="Amores F."/>
            <person name="Phillips W."/>
            <person name="Marelli J.P."/>
            <person name="May G.D."/>
            <person name="Shapiro H."/>
            <person name="Ma J."/>
            <person name="Bustamante C.D."/>
            <person name="Schnell R.J."/>
            <person name="Main D."/>
            <person name="Gilbert D."/>
            <person name="Parida L."/>
            <person name="Kuhn D.N."/>
        </authorList>
    </citation>
    <scope>NUCLEOTIDE SEQUENCE [LARGE SCALE GENOMIC DNA]</scope>
    <source>
        <strain evidence="3">cv. Matina 1-6</strain>
    </source>
</reference>
<dbReference type="PANTHER" id="PTHR47074">
    <property type="entry name" value="BNAC02G40300D PROTEIN"/>
    <property type="match status" value="1"/>
</dbReference>
<evidence type="ECO:0000259" key="1">
    <source>
        <dbReference type="Pfam" id="PF13456"/>
    </source>
</evidence>
<accession>A0A061GFY4</accession>
<organism evidence="2 3">
    <name type="scientific">Theobroma cacao</name>
    <name type="common">Cacao</name>
    <name type="synonym">Cocoa</name>
    <dbReference type="NCBI Taxonomy" id="3641"/>
    <lineage>
        <taxon>Eukaryota</taxon>
        <taxon>Viridiplantae</taxon>
        <taxon>Streptophyta</taxon>
        <taxon>Embryophyta</taxon>
        <taxon>Tracheophyta</taxon>
        <taxon>Spermatophyta</taxon>
        <taxon>Magnoliopsida</taxon>
        <taxon>eudicotyledons</taxon>
        <taxon>Gunneridae</taxon>
        <taxon>Pentapetalae</taxon>
        <taxon>rosids</taxon>
        <taxon>malvids</taxon>
        <taxon>Malvales</taxon>
        <taxon>Malvaceae</taxon>
        <taxon>Byttnerioideae</taxon>
        <taxon>Theobroma</taxon>
    </lineage>
</organism>
<dbReference type="HOGENOM" id="CLU_1274224_0_0_1"/>
<dbReference type="eggNOG" id="KOG1075">
    <property type="taxonomic scope" value="Eukaryota"/>
</dbReference>
<evidence type="ECO:0000313" key="2">
    <source>
        <dbReference type="EMBL" id="EOY25954.1"/>
    </source>
</evidence>
<proteinExistence type="predicted"/>
<gene>
    <name evidence="2" type="ORF">TCM_027313</name>
</gene>
<dbReference type="PANTHER" id="PTHR47074:SF75">
    <property type="entry name" value="RNASE H TYPE-1 DOMAIN-CONTAINING PROTEIN"/>
    <property type="match status" value="1"/>
</dbReference>
<dbReference type="InterPro" id="IPR002156">
    <property type="entry name" value="RNaseH_domain"/>
</dbReference>
<dbReference type="InParanoid" id="A0A061GFY4"/>
<keyword evidence="3" id="KW-1185">Reference proteome</keyword>
<dbReference type="CDD" id="cd06222">
    <property type="entry name" value="RNase_H_like"/>
    <property type="match status" value="1"/>
</dbReference>
<dbReference type="EMBL" id="CM001884">
    <property type="protein sequence ID" value="EOY25954.1"/>
    <property type="molecule type" value="Genomic_DNA"/>
</dbReference>
<name>A0A061GFY4_THECC</name>
<dbReference type="Proteomes" id="UP000026915">
    <property type="component" value="Chromosome 6"/>
</dbReference>
<dbReference type="Gramene" id="EOY25954">
    <property type="protein sequence ID" value="EOY25954"/>
    <property type="gene ID" value="TCM_027313"/>
</dbReference>
<sequence>MLLQYLDTKSMEEVCYVMWVLWKGRNSTVFKNERLNLRQVVQMGIDMYTQYRAVVVIERPPQLNVELSCDRWKCPSITKLNCDAALYGINGISCATVGFIVRGPVGELLIVGRKRFRSIRNTAITELRSLLWALMVWSQKLVIHEMEMDCLQVAAWIKDRKFTSEVGQVVEACCMLLHQLNSFEILHRKKEANMVAHGIAKSSMVAEMD</sequence>
<dbReference type="InterPro" id="IPR052929">
    <property type="entry name" value="RNase_H-like_EbsB-rel"/>
</dbReference>
<evidence type="ECO:0000313" key="3">
    <source>
        <dbReference type="Proteomes" id="UP000026915"/>
    </source>
</evidence>